<accession>A0AAQ3RGF9</accession>
<evidence type="ECO:0000256" key="1">
    <source>
        <dbReference type="SAM" id="Coils"/>
    </source>
</evidence>
<keyword evidence="3" id="KW-1185">Reference proteome</keyword>
<name>A0AAQ3RGF9_VIGMU</name>
<feature type="coiled-coil region" evidence="1">
    <location>
        <begin position="92"/>
        <end position="119"/>
    </location>
</feature>
<evidence type="ECO:0000313" key="3">
    <source>
        <dbReference type="Proteomes" id="UP001374535"/>
    </source>
</evidence>
<dbReference type="AlphaFoldDB" id="A0AAQ3RGF9"/>
<dbReference type="Proteomes" id="UP001374535">
    <property type="component" value="Chromosome 11"/>
</dbReference>
<evidence type="ECO:0000313" key="2">
    <source>
        <dbReference type="EMBL" id="WVY91873.1"/>
    </source>
</evidence>
<protein>
    <submittedName>
        <fullName evidence="2">Uncharacterized protein</fullName>
    </submittedName>
</protein>
<gene>
    <name evidence="2" type="ORF">V8G54_037387</name>
</gene>
<reference evidence="2 3" key="1">
    <citation type="journal article" date="2023" name="Life. Sci Alliance">
        <title>Evolutionary insights into 3D genome organization and epigenetic landscape of Vigna mungo.</title>
        <authorList>
            <person name="Junaid A."/>
            <person name="Singh B."/>
            <person name="Bhatia S."/>
        </authorList>
    </citation>
    <scope>NUCLEOTIDE SEQUENCE [LARGE SCALE GENOMIC DNA]</scope>
    <source>
        <strain evidence="2">Urdbean</strain>
    </source>
</reference>
<organism evidence="2 3">
    <name type="scientific">Vigna mungo</name>
    <name type="common">Black gram</name>
    <name type="synonym">Phaseolus mungo</name>
    <dbReference type="NCBI Taxonomy" id="3915"/>
    <lineage>
        <taxon>Eukaryota</taxon>
        <taxon>Viridiplantae</taxon>
        <taxon>Streptophyta</taxon>
        <taxon>Embryophyta</taxon>
        <taxon>Tracheophyta</taxon>
        <taxon>Spermatophyta</taxon>
        <taxon>Magnoliopsida</taxon>
        <taxon>eudicotyledons</taxon>
        <taxon>Gunneridae</taxon>
        <taxon>Pentapetalae</taxon>
        <taxon>rosids</taxon>
        <taxon>fabids</taxon>
        <taxon>Fabales</taxon>
        <taxon>Fabaceae</taxon>
        <taxon>Papilionoideae</taxon>
        <taxon>50 kb inversion clade</taxon>
        <taxon>NPAAA clade</taxon>
        <taxon>indigoferoid/millettioid clade</taxon>
        <taxon>Phaseoleae</taxon>
        <taxon>Vigna</taxon>
    </lineage>
</organism>
<sequence>MDHSSAYGNFPFPYNSQPQRFDFFCEPFCEHSLQQPPLCCQPNREQPPWLVQQELSHWNQYDELEEEEFQTEQSWQPTFCNQWQQGIPASEIQGLTTQVAQLVAAINKLTRKAEEEKGAAINEAPLMVVAAPEFQEIKCPTTSVTAYCNPSFIDSHSALNFDDDDADSLMSDDCMDASVDISECVCEPYDHNYTDADFEKSIAGFRELALIRDCNSFVVVPISDLTTSNVQLSDNVYYDGDESTKPHSEIDCIADLKIESAELEVQIHFRKSKEYLKKMREAVNHVLVLQYYEMDFDADVCEPEIDFTMFDHVHDVPVEVVDFNPCFDQSNIINSALSIDRVHIPASSVFDDCTYLNALLDDELDAYDDRYAAFDDVKVDMTDFENACTDLGLELELEFVEFLNSVELGNEKLNVCTCLRGGCEICEEISSAICSTSNCFAGAKEKYIMCNLDGYDSNEATDSVQSTGSGLQFDQMQINVDNLVHVESETPSPNILIDMPGNFELVDANFAVNQLNTPTDGCSIFNAVIFYDLLDNMLGDFDFSSDRVALFDDSPIYSDFGVIVDTLVAELNKEEAAKTKATLVEARDGVKLAQGVLNVHNQLPAWKGELILLEQVETLPIHTLRAMCLLSVGGGKCTEVAIVRQ</sequence>
<proteinExistence type="predicted"/>
<dbReference type="EMBL" id="CP144690">
    <property type="protein sequence ID" value="WVY91873.1"/>
    <property type="molecule type" value="Genomic_DNA"/>
</dbReference>
<keyword evidence="1" id="KW-0175">Coiled coil</keyword>